<accession>A0ABR6Y957</accession>
<feature type="domain" description="Thioredoxin" evidence="1">
    <location>
        <begin position="38"/>
        <end position="178"/>
    </location>
</feature>
<dbReference type="InterPro" id="IPR013766">
    <property type="entry name" value="Thioredoxin_domain"/>
</dbReference>
<dbReference type="InterPro" id="IPR013740">
    <property type="entry name" value="Redoxin"/>
</dbReference>
<dbReference type="CDD" id="cd02966">
    <property type="entry name" value="TlpA_like_family"/>
    <property type="match status" value="1"/>
</dbReference>
<sequence length="181" mass="20491">MTAFGGFNRRHIRLSWWQIGLSLILAFPLISLAQETLKIEPVSAPAFELTAENNSKHQLKHYLGKLVYIDFWASWCAPCLQSFPFMNSMQQKYQAAGLQIVAINLDKKMDDAQIFLKKNPAQFLVLFDPEGKTPLQYAVKGMPSSYLLDRSGKIIFTHKGFKAADQALLEAKIRTELGLKN</sequence>
<keyword evidence="3" id="KW-1185">Reference proteome</keyword>
<dbReference type="Proteomes" id="UP000624279">
    <property type="component" value="Unassembled WGS sequence"/>
</dbReference>
<gene>
    <name evidence="2" type="ORF">H8K55_06060</name>
</gene>
<dbReference type="Pfam" id="PF08534">
    <property type="entry name" value="Redoxin"/>
    <property type="match status" value="1"/>
</dbReference>
<dbReference type="SUPFAM" id="SSF52833">
    <property type="entry name" value="Thioredoxin-like"/>
    <property type="match status" value="1"/>
</dbReference>
<dbReference type="InterPro" id="IPR036249">
    <property type="entry name" value="Thioredoxin-like_sf"/>
</dbReference>
<dbReference type="PANTHER" id="PTHR42852:SF18">
    <property type="entry name" value="CHROMOSOME UNDETERMINED SCAFFOLD_47, WHOLE GENOME SHOTGUN SEQUENCE"/>
    <property type="match status" value="1"/>
</dbReference>
<evidence type="ECO:0000259" key="1">
    <source>
        <dbReference type="PROSITE" id="PS51352"/>
    </source>
</evidence>
<dbReference type="InterPro" id="IPR050553">
    <property type="entry name" value="Thioredoxin_ResA/DsbE_sf"/>
</dbReference>
<evidence type="ECO:0000313" key="3">
    <source>
        <dbReference type="Proteomes" id="UP000624279"/>
    </source>
</evidence>
<dbReference type="EMBL" id="JACOGA010000004">
    <property type="protein sequence ID" value="MBC3873145.1"/>
    <property type="molecule type" value="Genomic_DNA"/>
</dbReference>
<comment type="caution">
    <text evidence="2">The sequence shown here is derived from an EMBL/GenBank/DDBJ whole genome shotgun (WGS) entry which is preliminary data.</text>
</comment>
<dbReference type="PROSITE" id="PS51352">
    <property type="entry name" value="THIOREDOXIN_2"/>
    <property type="match status" value="1"/>
</dbReference>
<reference evidence="2 3" key="1">
    <citation type="submission" date="2020-08" db="EMBL/GenBank/DDBJ databases">
        <title>Novel species isolated from subtropical streams in China.</title>
        <authorList>
            <person name="Lu H."/>
        </authorList>
    </citation>
    <scope>NUCLEOTIDE SEQUENCE [LARGE SCALE GENOMIC DNA]</scope>
    <source>
        <strain evidence="2 3">LX15W</strain>
    </source>
</reference>
<protein>
    <submittedName>
        <fullName evidence="2">TlpA family protein disulfide reductase</fullName>
    </submittedName>
</protein>
<name>A0ABR6Y957_9BURK</name>
<dbReference type="PANTHER" id="PTHR42852">
    <property type="entry name" value="THIOL:DISULFIDE INTERCHANGE PROTEIN DSBE"/>
    <property type="match status" value="1"/>
</dbReference>
<organism evidence="2 3">
    <name type="scientific">Undibacterium flavidum</name>
    <dbReference type="NCBI Taxonomy" id="2762297"/>
    <lineage>
        <taxon>Bacteria</taxon>
        <taxon>Pseudomonadati</taxon>
        <taxon>Pseudomonadota</taxon>
        <taxon>Betaproteobacteria</taxon>
        <taxon>Burkholderiales</taxon>
        <taxon>Oxalobacteraceae</taxon>
        <taxon>Undibacterium</taxon>
    </lineage>
</organism>
<evidence type="ECO:0000313" key="2">
    <source>
        <dbReference type="EMBL" id="MBC3873145.1"/>
    </source>
</evidence>
<dbReference type="Gene3D" id="3.40.30.10">
    <property type="entry name" value="Glutaredoxin"/>
    <property type="match status" value="1"/>
</dbReference>
<proteinExistence type="predicted"/>